<dbReference type="STRING" id="1314781.A0A165FCA3"/>
<organism evidence="3 4">
    <name type="scientific">Exidia glandulosa HHB12029</name>
    <dbReference type="NCBI Taxonomy" id="1314781"/>
    <lineage>
        <taxon>Eukaryota</taxon>
        <taxon>Fungi</taxon>
        <taxon>Dikarya</taxon>
        <taxon>Basidiomycota</taxon>
        <taxon>Agaricomycotina</taxon>
        <taxon>Agaricomycetes</taxon>
        <taxon>Auriculariales</taxon>
        <taxon>Exidiaceae</taxon>
        <taxon>Exidia</taxon>
    </lineage>
</organism>
<dbReference type="InterPro" id="IPR018712">
    <property type="entry name" value="Tle1-like_cat"/>
</dbReference>
<feature type="domain" description="T6SS Phospholipase effector Tle1-like catalytic" evidence="2">
    <location>
        <begin position="7"/>
        <end position="285"/>
    </location>
</feature>
<reference evidence="3 4" key="1">
    <citation type="journal article" date="2016" name="Mol. Biol. Evol.">
        <title>Comparative Genomics of Early-Diverging Mushroom-Forming Fungi Provides Insights into the Origins of Lignocellulose Decay Capabilities.</title>
        <authorList>
            <person name="Nagy L.G."/>
            <person name="Riley R."/>
            <person name="Tritt A."/>
            <person name="Adam C."/>
            <person name="Daum C."/>
            <person name="Floudas D."/>
            <person name="Sun H."/>
            <person name="Yadav J.S."/>
            <person name="Pangilinan J."/>
            <person name="Larsson K.H."/>
            <person name="Matsuura K."/>
            <person name="Barry K."/>
            <person name="Labutti K."/>
            <person name="Kuo R."/>
            <person name="Ohm R.A."/>
            <person name="Bhattacharya S.S."/>
            <person name="Shirouzu T."/>
            <person name="Yoshinaga Y."/>
            <person name="Martin F.M."/>
            <person name="Grigoriev I.V."/>
            <person name="Hibbett D.S."/>
        </authorList>
    </citation>
    <scope>NUCLEOTIDE SEQUENCE [LARGE SCALE GENOMIC DNA]</scope>
    <source>
        <strain evidence="3 4">HHB12029</strain>
    </source>
</reference>
<gene>
    <name evidence="3" type="ORF">EXIGLDRAFT_722411</name>
</gene>
<dbReference type="Pfam" id="PF09994">
    <property type="entry name" value="T6SS_Tle1-like_cat"/>
    <property type="match status" value="1"/>
</dbReference>
<name>A0A165FCA3_EXIGL</name>
<accession>A0A165FCA3</accession>
<dbReference type="AlphaFoldDB" id="A0A165FCA3"/>
<dbReference type="PANTHER" id="PTHR33840">
    <property type="match status" value="1"/>
</dbReference>
<dbReference type="SUPFAM" id="SSF53474">
    <property type="entry name" value="alpha/beta-Hydrolases"/>
    <property type="match status" value="1"/>
</dbReference>
<protein>
    <recommendedName>
        <fullName evidence="2">T6SS Phospholipase effector Tle1-like catalytic domain-containing protein</fullName>
    </recommendedName>
</protein>
<dbReference type="OrthoDB" id="3057168at2759"/>
<evidence type="ECO:0000313" key="4">
    <source>
        <dbReference type="Proteomes" id="UP000077266"/>
    </source>
</evidence>
<dbReference type="EMBL" id="KV426091">
    <property type="protein sequence ID" value="KZV88758.1"/>
    <property type="molecule type" value="Genomic_DNA"/>
</dbReference>
<feature type="compositionally biased region" description="Basic and acidic residues" evidence="1">
    <location>
        <begin position="367"/>
        <end position="382"/>
    </location>
</feature>
<dbReference type="Proteomes" id="UP000077266">
    <property type="component" value="Unassembled WGS sequence"/>
</dbReference>
<feature type="region of interest" description="Disordered" evidence="1">
    <location>
        <begin position="357"/>
        <end position="382"/>
    </location>
</feature>
<dbReference type="InterPro" id="IPR029058">
    <property type="entry name" value="AB_hydrolase_fold"/>
</dbReference>
<keyword evidence="4" id="KW-1185">Reference proteome</keyword>
<evidence type="ECO:0000259" key="2">
    <source>
        <dbReference type="Pfam" id="PF09994"/>
    </source>
</evidence>
<sequence>MPLADHKRLLIFCDGTNQDGLVATDNGTSFDDDEPLYYTNVLRLSRAVLPRAPDAHDGQDVLQVVYYQSGVGTESDFRGHASSYELALELFGTAVARKIRDAYAFITQNWTPGDEIFLFGFSRGAYTARKVAGLIDRMGLLDVKEMGMFYPYWYALETGKGVLPQRPKTPVPIQIVGVWDTVGAIRTSLLQPFPGEVHRLGIHDALLPRNVKLALHAVALHENRNWFQCTLWEDPSEDEFGDAGLEELAAGQELKQVWFGGEHSDVGGGWDQHELADISLFWMAGECQKYIAFDEEMLLQTIRHPSPQAGEPRKPSWGASVPHNSYMHTPPALALLGHITAKTRLADGTIQRNSLFHPSLQYSPRPSHAEKIRHDEEQREKDLEGPHHLTRIDTAFDPRARAELKGGEALLHAAGDVLKAMGKYMITFDDLEAKYGKHWKPRYVQLNPLEIKARERWERGPDIPEHKATYESAEQVEKLLHDTPQHAAQVHTS</sequence>
<proteinExistence type="predicted"/>
<evidence type="ECO:0000313" key="3">
    <source>
        <dbReference type="EMBL" id="KZV88758.1"/>
    </source>
</evidence>
<evidence type="ECO:0000256" key="1">
    <source>
        <dbReference type="SAM" id="MobiDB-lite"/>
    </source>
</evidence>
<dbReference type="PANTHER" id="PTHR33840:SF1">
    <property type="entry name" value="TLE1 PHOSPHOLIPASE DOMAIN-CONTAINING PROTEIN"/>
    <property type="match status" value="1"/>
</dbReference>
<dbReference type="InParanoid" id="A0A165FCA3"/>